<accession>A0A0E9RH64</accession>
<evidence type="ECO:0000313" key="1">
    <source>
        <dbReference type="EMBL" id="JAH27703.1"/>
    </source>
</evidence>
<proteinExistence type="predicted"/>
<organism evidence="1">
    <name type="scientific">Anguilla anguilla</name>
    <name type="common">European freshwater eel</name>
    <name type="synonym">Muraena anguilla</name>
    <dbReference type="NCBI Taxonomy" id="7936"/>
    <lineage>
        <taxon>Eukaryota</taxon>
        <taxon>Metazoa</taxon>
        <taxon>Chordata</taxon>
        <taxon>Craniata</taxon>
        <taxon>Vertebrata</taxon>
        <taxon>Euteleostomi</taxon>
        <taxon>Actinopterygii</taxon>
        <taxon>Neopterygii</taxon>
        <taxon>Teleostei</taxon>
        <taxon>Anguilliformes</taxon>
        <taxon>Anguillidae</taxon>
        <taxon>Anguilla</taxon>
    </lineage>
</organism>
<protein>
    <submittedName>
        <fullName evidence="1">Uncharacterized protein</fullName>
    </submittedName>
</protein>
<dbReference type="AlphaFoldDB" id="A0A0E9RH64"/>
<reference evidence="1" key="1">
    <citation type="submission" date="2014-11" db="EMBL/GenBank/DDBJ databases">
        <authorList>
            <person name="Amaro Gonzalez C."/>
        </authorList>
    </citation>
    <scope>NUCLEOTIDE SEQUENCE</scope>
</reference>
<sequence length="39" mass="4391">MSHFLNKCLTIIGAVLRNDFCLLDSVCHSWALEFPPISV</sequence>
<reference evidence="1" key="2">
    <citation type="journal article" date="2015" name="Fish Shellfish Immunol.">
        <title>Early steps in the European eel (Anguilla anguilla)-Vibrio vulnificus interaction in the gills: Role of the RtxA13 toxin.</title>
        <authorList>
            <person name="Callol A."/>
            <person name="Pajuelo D."/>
            <person name="Ebbesson L."/>
            <person name="Teles M."/>
            <person name="MacKenzie S."/>
            <person name="Amaro C."/>
        </authorList>
    </citation>
    <scope>NUCLEOTIDE SEQUENCE</scope>
</reference>
<dbReference type="EMBL" id="GBXM01080874">
    <property type="protein sequence ID" value="JAH27703.1"/>
    <property type="molecule type" value="Transcribed_RNA"/>
</dbReference>
<name>A0A0E9RH64_ANGAN</name>